<evidence type="ECO:0008006" key="3">
    <source>
        <dbReference type="Google" id="ProtNLM"/>
    </source>
</evidence>
<gene>
    <name evidence="2" type="ORF">S06H3_32532</name>
</gene>
<name>X1PGK1_9ZZZZ</name>
<comment type="similarity">
    <text evidence="1">Belongs to the universal ribosomal protein uL10 family.</text>
</comment>
<evidence type="ECO:0000313" key="2">
    <source>
        <dbReference type="EMBL" id="GAI30009.1"/>
    </source>
</evidence>
<dbReference type="SUPFAM" id="SSF160369">
    <property type="entry name" value="Ribosomal protein L10-like"/>
    <property type="match status" value="1"/>
</dbReference>
<dbReference type="Gene3D" id="6.10.250.290">
    <property type="match status" value="1"/>
</dbReference>
<accession>X1PGK1</accession>
<proteinExistence type="inferred from homology"/>
<dbReference type="AlphaFoldDB" id="X1PGK1"/>
<comment type="caution">
    <text evidence="2">The sequence shown here is derived from an EMBL/GenBank/DDBJ whole genome shotgun (WGS) entry which is preliminary data.</text>
</comment>
<feature type="non-terminal residue" evidence="2">
    <location>
        <position position="1"/>
    </location>
</feature>
<evidence type="ECO:0000256" key="1">
    <source>
        <dbReference type="ARBA" id="ARBA00008889"/>
    </source>
</evidence>
<organism evidence="2">
    <name type="scientific">marine sediment metagenome</name>
    <dbReference type="NCBI Taxonomy" id="412755"/>
    <lineage>
        <taxon>unclassified sequences</taxon>
        <taxon>metagenomes</taxon>
        <taxon>ecological metagenomes</taxon>
    </lineage>
</organism>
<sequence length="41" mass="4487">KEELLGKLVGSLNAPMSNLVNILEGNIRSLVYIFSQIKPST</sequence>
<dbReference type="EMBL" id="BARV01019353">
    <property type="protein sequence ID" value="GAI30009.1"/>
    <property type="molecule type" value="Genomic_DNA"/>
</dbReference>
<dbReference type="InterPro" id="IPR043141">
    <property type="entry name" value="Ribosomal_uL10-like_sf"/>
</dbReference>
<reference evidence="2" key="1">
    <citation type="journal article" date="2014" name="Front. Microbiol.">
        <title>High frequency of phylogenetically diverse reductive dehalogenase-homologous genes in deep subseafloor sedimentary metagenomes.</title>
        <authorList>
            <person name="Kawai M."/>
            <person name="Futagami T."/>
            <person name="Toyoda A."/>
            <person name="Takaki Y."/>
            <person name="Nishi S."/>
            <person name="Hori S."/>
            <person name="Arai W."/>
            <person name="Tsubouchi T."/>
            <person name="Morono Y."/>
            <person name="Uchiyama I."/>
            <person name="Ito T."/>
            <person name="Fujiyama A."/>
            <person name="Inagaki F."/>
            <person name="Takami H."/>
        </authorList>
    </citation>
    <scope>NUCLEOTIDE SEQUENCE</scope>
    <source>
        <strain evidence="2">Expedition CK06-06</strain>
    </source>
</reference>
<protein>
    <recommendedName>
        <fullName evidence="3">50S ribosomal protein L10</fullName>
    </recommendedName>
</protein>